<gene>
    <name evidence="2" type="ORF">IFJ97_00090</name>
</gene>
<accession>A0A8J6Y381</accession>
<reference evidence="2 3" key="1">
    <citation type="submission" date="2020-08" db="EMBL/GenBank/DDBJ databases">
        <title>Acidobacteriota in marine sediments use diverse sulfur dissimilation pathways.</title>
        <authorList>
            <person name="Wasmund K."/>
        </authorList>
    </citation>
    <scope>NUCLEOTIDE SEQUENCE [LARGE SCALE GENOMIC DNA]</scope>
    <source>
        <strain evidence="2">MAG AM3-A</strain>
    </source>
</reference>
<sequence length="315" mass="32786">MSKRLASAVILIAAAACSRGGPVAVDSLEKAGGAQIAFEIAHATYTGIMDAPVTLIDGRWEGEPFVEGGASRPTVGLVDHFILTGDLNQDGLDEAVALLWESSGGSGNRLFLGAVSSGEDNVTNLGTALIGDRVQIRSGTIDDGRITLDIVRAGPEDAACCPTEKALVSWALSEDGLNQVADETTGTLSLADLGGHGWVLIELGHGQHLPEDIEISLLFQDDRVSGNSGCNSYFAGVLAPKAGELAFNGMGATRMACPEPRMDLERRYLSALAGATGYRFLAGRLVLTCDTDEGPQALVFTAKKNPAESPAETGE</sequence>
<organism evidence="2 3">
    <name type="scientific">Candidatus Sulfomarinibacter kjeldsenii</name>
    <dbReference type="NCBI Taxonomy" id="2885994"/>
    <lineage>
        <taxon>Bacteria</taxon>
        <taxon>Pseudomonadati</taxon>
        <taxon>Acidobacteriota</taxon>
        <taxon>Thermoanaerobaculia</taxon>
        <taxon>Thermoanaerobaculales</taxon>
        <taxon>Candidatus Sulfomarinibacteraceae</taxon>
        <taxon>Candidatus Sulfomarinibacter</taxon>
    </lineage>
</organism>
<dbReference type="Proteomes" id="UP000598633">
    <property type="component" value="Unassembled WGS sequence"/>
</dbReference>
<dbReference type="PANTHER" id="PTHR35535">
    <property type="entry name" value="HEAT SHOCK PROTEIN HSLJ"/>
    <property type="match status" value="1"/>
</dbReference>
<protein>
    <submittedName>
        <fullName evidence="2">META domain-containing protein</fullName>
    </submittedName>
</protein>
<dbReference type="EMBL" id="JACXWA010000003">
    <property type="protein sequence ID" value="MBD3869743.1"/>
    <property type="molecule type" value="Genomic_DNA"/>
</dbReference>
<dbReference type="Gene3D" id="2.40.128.270">
    <property type="match status" value="1"/>
</dbReference>
<dbReference type="AlphaFoldDB" id="A0A8J6Y381"/>
<dbReference type="InterPro" id="IPR053147">
    <property type="entry name" value="Hsp_HslJ-like"/>
</dbReference>
<evidence type="ECO:0000313" key="3">
    <source>
        <dbReference type="Proteomes" id="UP000598633"/>
    </source>
</evidence>
<name>A0A8J6Y381_9BACT</name>
<dbReference type="InterPro" id="IPR038670">
    <property type="entry name" value="HslJ-like_sf"/>
</dbReference>
<dbReference type="InterPro" id="IPR005184">
    <property type="entry name" value="DUF306_Meta_HslJ"/>
</dbReference>
<comment type="caution">
    <text evidence="2">The sequence shown here is derived from an EMBL/GenBank/DDBJ whole genome shotgun (WGS) entry which is preliminary data.</text>
</comment>
<feature type="domain" description="DUF306" evidence="1">
    <location>
        <begin position="191"/>
        <end position="292"/>
    </location>
</feature>
<dbReference type="Pfam" id="PF03724">
    <property type="entry name" value="META"/>
    <property type="match status" value="1"/>
</dbReference>
<dbReference type="PANTHER" id="PTHR35535:SF1">
    <property type="entry name" value="HEAT SHOCK PROTEIN HSLJ"/>
    <property type="match status" value="1"/>
</dbReference>
<evidence type="ECO:0000313" key="2">
    <source>
        <dbReference type="EMBL" id="MBD3869743.1"/>
    </source>
</evidence>
<proteinExistence type="predicted"/>
<evidence type="ECO:0000259" key="1">
    <source>
        <dbReference type="Pfam" id="PF03724"/>
    </source>
</evidence>
<dbReference type="PROSITE" id="PS51257">
    <property type="entry name" value="PROKAR_LIPOPROTEIN"/>
    <property type="match status" value="1"/>
</dbReference>